<comment type="similarity">
    <text evidence="8">Belongs to the MGMT family.</text>
</comment>
<proteinExistence type="inferred from homology"/>
<dbReference type="Gene3D" id="1.10.10.10">
    <property type="entry name" value="Winged helix-like DNA-binding domain superfamily/Winged helix DNA-binding domain"/>
    <property type="match status" value="1"/>
</dbReference>
<accession>A0ABT9J6E0</accession>
<dbReference type="InterPro" id="IPR014048">
    <property type="entry name" value="MethylDNA_cys_MeTrfase_DNA-bd"/>
</dbReference>
<dbReference type="Pfam" id="PF01035">
    <property type="entry name" value="DNA_binding_1"/>
    <property type="match status" value="1"/>
</dbReference>
<evidence type="ECO:0000256" key="4">
    <source>
        <dbReference type="ARBA" id="ARBA00022679"/>
    </source>
</evidence>
<dbReference type="Proteomes" id="UP001231941">
    <property type="component" value="Unassembled WGS sequence"/>
</dbReference>
<dbReference type="SUPFAM" id="SSF46767">
    <property type="entry name" value="Methylated DNA-protein cysteine methyltransferase, C-terminal domain"/>
    <property type="match status" value="1"/>
</dbReference>
<dbReference type="Gene3D" id="3.30.160.70">
    <property type="entry name" value="Methylated DNA-protein cysteine methyltransferase domain"/>
    <property type="match status" value="1"/>
</dbReference>
<comment type="function">
    <text evidence="8">Involved in the cellular defense against the biological effects of O6-methylguanine (O6-MeG) and O4-methylthymine (O4-MeT) in DNA. Repairs the methylated nucleobase in DNA by stoichiometrically transferring the methyl group to a cysteine residue in the enzyme. This is a suicide reaction: the enzyme is irreversibly inactivated.</text>
</comment>
<dbReference type="InterPro" id="IPR008332">
    <property type="entry name" value="MethylG_MeTrfase_N"/>
</dbReference>
<keyword evidence="12" id="KW-1185">Reference proteome</keyword>
<dbReference type="EMBL" id="JAVAMP010000015">
    <property type="protein sequence ID" value="MDP5276524.1"/>
    <property type="molecule type" value="Genomic_DNA"/>
</dbReference>
<dbReference type="NCBIfam" id="TIGR00589">
    <property type="entry name" value="ogt"/>
    <property type="match status" value="1"/>
</dbReference>
<dbReference type="InterPro" id="IPR036217">
    <property type="entry name" value="MethylDNA_cys_MeTrfase_DNAb"/>
</dbReference>
<dbReference type="InterPro" id="IPR001497">
    <property type="entry name" value="MethylDNA_cys_MeTrfase_AS"/>
</dbReference>
<dbReference type="EC" id="2.1.1.63" evidence="8"/>
<dbReference type="PANTHER" id="PTHR10815:SF13">
    <property type="entry name" value="METHYLATED-DNA--PROTEIN-CYSTEINE METHYLTRANSFERASE"/>
    <property type="match status" value="1"/>
</dbReference>
<reference evidence="11 12" key="1">
    <citation type="submission" date="2023-08" db="EMBL/GenBank/DDBJ databases">
        <authorList>
            <person name="Park J.-S."/>
        </authorList>
    </citation>
    <scope>NUCLEOTIDE SEQUENCE [LARGE SCALE GENOMIC DNA]</scope>
    <source>
        <strain evidence="11 12">2205SS18-9</strain>
    </source>
</reference>
<keyword evidence="2 8" id="KW-0963">Cytoplasm</keyword>
<dbReference type="PROSITE" id="PS00374">
    <property type="entry name" value="MGMT"/>
    <property type="match status" value="1"/>
</dbReference>
<keyword evidence="6 8" id="KW-0234">DNA repair</keyword>
<sequence>MNNDYILYYDSPVGLLKCKSDEQKLKEVQFVEEKKEPQSSQIPLILKETSKQLDEYFKGTRKQFHLNLHLQGTEFQEKVWNELTNIPFGELASYKKVGEKIGNEKAMRAVGNANNKNKIVIIIPCHRVVGSNGKLVGYGGGMWRKEWLLQHENTNVSSDRL</sequence>
<protein>
    <recommendedName>
        <fullName evidence="8">Methylated-DNA--protein-cysteine methyltransferase</fullName>
        <ecNumber evidence="8">2.1.1.63</ecNumber>
    </recommendedName>
    <alternativeName>
        <fullName evidence="8">6-O-methylguanine-DNA methyltransferase</fullName>
        <shortName evidence="8">MGMT</shortName>
    </alternativeName>
    <alternativeName>
        <fullName evidence="8">O-6-methylguanine-DNA-alkyltransferase</fullName>
    </alternativeName>
</protein>
<evidence type="ECO:0000256" key="5">
    <source>
        <dbReference type="ARBA" id="ARBA00022763"/>
    </source>
</evidence>
<dbReference type="InterPro" id="IPR036631">
    <property type="entry name" value="MGMT_N_sf"/>
</dbReference>
<dbReference type="HAMAP" id="MF_00772">
    <property type="entry name" value="OGT"/>
    <property type="match status" value="1"/>
</dbReference>
<feature type="domain" description="Methylguanine DNA methyltransferase ribonuclease-like" evidence="10">
    <location>
        <begin position="8"/>
        <end position="69"/>
    </location>
</feature>
<dbReference type="CDD" id="cd06445">
    <property type="entry name" value="ATase"/>
    <property type="match status" value="1"/>
</dbReference>
<comment type="subcellular location">
    <subcellularLocation>
        <location evidence="8">Cytoplasm</location>
    </subcellularLocation>
</comment>
<dbReference type="GO" id="GO:0032259">
    <property type="term" value="P:methylation"/>
    <property type="evidence" value="ECO:0007669"/>
    <property type="project" value="UniProtKB-KW"/>
</dbReference>
<evidence type="ECO:0000259" key="10">
    <source>
        <dbReference type="Pfam" id="PF02870"/>
    </source>
</evidence>
<organism evidence="11 12">
    <name type="scientific">Chengkuizengella axinellae</name>
    <dbReference type="NCBI Taxonomy" id="3064388"/>
    <lineage>
        <taxon>Bacteria</taxon>
        <taxon>Bacillati</taxon>
        <taxon>Bacillota</taxon>
        <taxon>Bacilli</taxon>
        <taxon>Bacillales</taxon>
        <taxon>Paenibacillaceae</taxon>
        <taxon>Chengkuizengella</taxon>
    </lineage>
</organism>
<evidence type="ECO:0000256" key="2">
    <source>
        <dbReference type="ARBA" id="ARBA00022490"/>
    </source>
</evidence>
<evidence type="ECO:0000313" key="11">
    <source>
        <dbReference type="EMBL" id="MDP5276524.1"/>
    </source>
</evidence>
<dbReference type="GO" id="GO:0003908">
    <property type="term" value="F:methylated-DNA-[protein]-cysteine S-methyltransferase activity"/>
    <property type="evidence" value="ECO:0007669"/>
    <property type="project" value="UniProtKB-EC"/>
</dbReference>
<comment type="caution">
    <text evidence="11">The sequence shown here is derived from an EMBL/GenBank/DDBJ whole genome shotgun (WGS) entry which is preliminary data.</text>
</comment>
<dbReference type="Pfam" id="PF02870">
    <property type="entry name" value="Methyltransf_1N"/>
    <property type="match status" value="1"/>
</dbReference>
<keyword evidence="3 8" id="KW-0489">Methyltransferase</keyword>
<comment type="catalytic activity">
    <reaction evidence="7 8">
        <text>a 6-O-methyl-2'-deoxyguanosine in DNA + L-cysteinyl-[protein] = S-methyl-L-cysteinyl-[protein] + a 2'-deoxyguanosine in DNA</text>
        <dbReference type="Rhea" id="RHEA:24000"/>
        <dbReference type="Rhea" id="RHEA-COMP:10131"/>
        <dbReference type="Rhea" id="RHEA-COMP:10132"/>
        <dbReference type="Rhea" id="RHEA-COMP:11367"/>
        <dbReference type="Rhea" id="RHEA-COMP:11368"/>
        <dbReference type="ChEBI" id="CHEBI:29950"/>
        <dbReference type="ChEBI" id="CHEBI:82612"/>
        <dbReference type="ChEBI" id="CHEBI:85445"/>
        <dbReference type="ChEBI" id="CHEBI:85448"/>
        <dbReference type="EC" id="2.1.1.63"/>
    </reaction>
</comment>
<dbReference type="PANTHER" id="PTHR10815">
    <property type="entry name" value="METHYLATED-DNA--PROTEIN-CYSTEINE METHYLTRANSFERASE"/>
    <property type="match status" value="1"/>
</dbReference>
<evidence type="ECO:0000256" key="6">
    <source>
        <dbReference type="ARBA" id="ARBA00023204"/>
    </source>
</evidence>
<evidence type="ECO:0000256" key="1">
    <source>
        <dbReference type="ARBA" id="ARBA00001286"/>
    </source>
</evidence>
<comment type="miscellaneous">
    <text evidence="8">This enzyme catalyzes only one turnover and therefore is not strictly catalytic. According to one definition, an enzyme is a biocatalyst that acts repeatedly and over many reaction cycles.</text>
</comment>
<keyword evidence="4 8" id="KW-0808">Transferase</keyword>
<name>A0ABT9J6E0_9BACL</name>
<dbReference type="InterPro" id="IPR036388">
    <property type="entry name" value="WH-like_DNA-bd_sf"/>
</dbReference>
<gene>
    <name evidence="11" type="ORF">Q5Y73_20725</name>
</gene>
<evidence type="ECO:0000256" key="8">
    <source>
        <dbReference type="HAMAP-Rule" id="MF_00772"/>
    </source>
</evidence>
<feature type="domain" description="Methylated-DNA-[protein]-cysteine S-methyltransferase DNA binding" evidence="9">
    <location>
        <begin position="74"/>
        <end position="153"/>
    </location>
</feature>
<evidence type="ECO:0000256" key="7">
    <source>
        <dbReference type="ARBA" id="ARBA00049348"/>
    </source>
</evidence>
<dbReference type="SUPFAM" id="SSF53155">
    <property type="entry name" value="Methylated DNA-protein cysteine methyltransferase domain"/>
    <property type="match status" value="1"/>
</dbReference>
<evidence type="ECO:0000313" key="12">
    <source>
        <dbReference type="Proteomes" id="UP001231941"/>
    </source>
</evidence>
<evidence type="ECO:0000259" key="9">
    <source>
        <dbReference type="Pfam" id="PF01035"/>
    </source>
</evidence>
<dbReference type="InterPro" id="IPR023546">
    <property type="entry name" value="MGMT"/>
</dbReference>
<keyword evidence="5 8" id="KW-0227">DNA damage</keyword>
<dbReference type="RefSeq" id="WP_305993831.1">
    <property type="nucleotide sequence ID" value="NZ_JAVAMP010000015.1"/>
</dbReference>
<feature type="active site" description="Nucleophile; methyl group acceptor" evidence="8">
    <location>
        <position position="125"/>
    </location>
</feature>
<evidence type="ECO:0000256" key="3">
    <source>
        <dbReference type="ARBA" id="ARBA00022603"/>
    </source>
</evidence>
<comment type="catalytic activity">
    <reaction evidence="1 8">
        <text>a 4-O-methyl-thymidine in DNA + L-cysteinyl-[protein] = a thymidine in DNA + S-methyl-L-cysteinyl-[protein]</text>
        <dbReference type="Rhea" id="RHEA:53428"/>
        <dbReference type="Rhea" id="RHEA-COMP:10131"/>
        <dbReference type="Rhea" id="RHEA-COMP:10132"/>
        <dbReference type="Rhea" id="RHEA-COMP:13555"/>
        <dbReference type="Rhea" id="RHEA-COMP:13556"/>
        <dbReference type="ChEBI" id="CHEBI:29950"/>
        <dbReference type="ChEBI" id="CHEBI:82612"/>
        <dbReference type="ChEBI" id="CHEBI:137386"/>
        <dbReference type="ChEBI" id="CHEBI:137387"/>
        <dbReference type="EC" id="2.1.1.63"/>
    </reaction>
</comment>